<keyword evidence="6" id="KW-1133">Transmembrane helix</keyword>
<feature type="transmembrane region" description="Helical" evidence="6">
    <location>
        <begin position="276"/>
        <end position="295"/>
    </location>
</feature>
<accession>A0A507DD48</accession>
<dbReference type="GO" id="GO:0001664">
    <property type="term" value="F:G protein-coupled receptor binding"/>
    <property type="evidence" value="ECO:0007669"/>
    <property type="project" value="TreeGrafter"/>
</dbReference>
<keyword evidence="6" id="KW-0812">Transmembrane</keyword>
<evidence type="ECO:0000256" key="6">
    <source>
        <dbReference type="SAM" id="Phobius"/>
    </source>
</evidence>
<organism evidence="8 9">
    <name type="scientific">Synchytrium endobioticum</name>
    <dbReference type="NCBI Taxonomy" id="286115"/>
    <lineage>
        <taxon>Eukaryota</taxon>
        <taxon>Fungi</taxon>
        <taxon>Fungi incertae sedis</taxon>
        <taxon>Chytridiomycota</taxon>
        <taxon>Chytridiomycota incertae sedis</taxon>
        <taxon>Chytridiomycetes</taxon>
        <taxon>Synchytriales</taxon>
        <taxon>Synchytriaceae</taxon>
        <taxon>Synchytrium</taxon>
    </lineage>
</organism>
<dbReference type="OrthoDB" id="354826at2759"/>
<dbReference type="Pfam" id="PF00069">
    <property type="entry name" value="Pkinase"/>
    <property type="match status" value="1"/>
</dbReference>
<evidence type="ECO:0000256" key="1">
    <source>
        <dbReference type="ARBA" id="ARBA00022527"/>
    </source>
</evidence>
<keyword evidence="2" id="KW-0808">Transferase</keyword>
<sequence>MDYLHSKRIVHRDLTPDNDALPVLLDEKGQAHLTDFNIAVHFKPEKPLAAIADSMAYMAPEVLAKTGYLASVYWWGLGVVLYELAFGKRPFRAKTNEALQQSILTDSLHFPSATAVSDACIDVLKQLMTRDISNRLETANSGGFATLSARAGGLLRVLRTLCKLKSNVKGSVSYQNSITVQASVDPTALQAQMKQLVDLNKVLFANVNFMLGFSENWRLFEDPCSSLRNEFPETMKHESEPDSATTLAAYANLCRYCVKEYANKHDISFKFLDEQFVIRLFAASMQIVIAVILPYDDMS</sequence>
<feature type="domain" description="Protein kinase" evidence="7">
    <location>
        <begin position="1"/>
        <end position="147"/>
    </location>
</feature>
<dbReference type="EMBL" id="QEAM01000032">
    <property type="protein sequence ID" value="TPX49524.1"/>
    <property type="molecule type" value="Genomic_DNA"/>
</dbReference>
<dbReference type="InterPro" id="IPR011009">
    <property type="entry name" value="Kinase-like_dom_sf"/>
</dbReference>
<keyword evidence="3" id="KW-0547">Nucleotide-binding</keyword>
<keyword evidence="4" id="KW-0418">Kinase</keyword>
<reference evidence="8 9" key="1">
    <citation type="journal article" date="2019" name="Sci. Rep.">
        <title>Comparative genomics of chytrid fungi reveal insights into the obligate biotrophic and pathogenic lifestyle of Synchytrium endobioticum.</title>
        <authorList>
            <person name="van de Vossenberg B.T.L.H."/>
            <person name="Warris S."/>
            <person name="Nguyen H.D.T."/>
            <person name="van Gent-Pelzer M.P.E."/>
            <person name="Joly D.L."/>
            <person name="van de Geest H.C."/>
            <person name="Bonants P.J.M."/>
            <person name="Smith D.S."/>
            <person name="Levesque C.A."/>
            <person name="van der Lee T.A.J."/>
        </authorList>
    </citation>
    <scope>NUCLEOTIDE SEQUENCE [LARGE SCALE GENOMIC DNA]</scope>
    <source>
        <strain evidence="8 9">LEV6574</strain>
    </source>
</reference>
<dbReference type="SUPFAM" id="SSF56112">
    <property type="entry name" value="Protein kinase-like (PK-like)"/>
    <property type="match status" value="1"/>
</dbReference>
<dbReference type="GO" id="GO:0004703">
    <property type="term" value="F:G protein-coupled receptor kinase activity"/>
    <property type="evidence" value="ECO:0007669"/>
    <property type="project" value="TreeGrafter"/>
</dbReference>
<proteinExistence type="predicted"/>
<evidence type="ECO:0000256" key="3">
    <source>
        <dbReference type="ARBA" id="ARBA00022741"/>
    </source>
</evidence>
<keyword evidence="5" id="KW-0067">ATP-binding</keyword>
<feature type="transmembrane region" description="Helical" evidence="6">
    <location>
        <begin position="67"/>
        <end position="86"/>
    </location>
</feature>
<dbReference type="SMART" id="SM00220">
    <property type="entry name" value="S_TKc"/>
    <property type="match status" value="1"/>
</dbReference>
<dbReference type="PANTHER" id="PTHR24355:SF30">
    <property type="entry name" value="SERINE_THREONINE-PROTEIN KINASE 32B ISOFORM X1"/>
    <property type="match status" value="1"/>
</dbReference>
<evidence type="ECO:0000259" key="7">
    <source>
        <dbReference type="PROSITE" id="PS50011"/>
    </source>
</evidence>
<protein>
    <recommendedName>
        <fullName evidence="7">Protein kinase domain-containing protein</fullName>
    </recommendedName>
</protein>
<evidence type="ECO:0000256" key="2">
    <source>
        <dbReference type="ARBA" id="ARBA00022679"/>
    </source>
</evidence>
<comment type="caution">
    <text evidence="8">The sequence shown here is derived from an EMBL/GenBank/DDBJ whole genome shotgun (WGS) entry which is preliminary data.</text>
</comment>
<evidence type="ECO:0000313" key="9">
    <source>
        <dbReference type="Proteomes" id="UP000320475"/>
    </source>
</evidence>
<name>A0A507DD48_9FUNG</name>
<evidence type="ECO:0000256" key="5">
    <source>
        <dbReference type="ARBA" id="ARBA00022840"/>
    </source>
</evidence>
<dbReference type="PANTHER" id="PTHR24355">
    <property type="entry name" value="G PROTEIN-COUPLED RECEPTOR KINASE/RIBOSOMAL PROTEIN S6 KINASE"/>
    <property type="match status" value="1"/>
</dbReference>
<evidence type="ECO:0000313" key="8">
    <source>
        <dbReference type="EMBL" id="TPX49524.1"/>
    </source>
</evidence>
<dbReference type="InterPro" id="IPR000719">
    <property type="entry name" value="Prot_kinase_dom"/>
</dbReference>
<dbReference type="AlphaFoldDB" id="A0A507DD48"/>
<dbReference type="GO" id="GO:0005524">
    <property type="term" value="F:ATP binding"/>
    <property type="evidence" value="ECO:0007669"/>
    <property type="project" value="UniProtKB-KW"/>
</dbReference>
<dbReference type="Proteomes" id="UP000320475">
    <property type="component" value="Unassembled WGS sequence"/>
</dbReference>
<gene>
    <name evidence="8" type="ORF">SeLEV6574_g01431</name>
</gene>
<dbReference type="Gene3D" id="1.10.510.10">
    <property type="entry name" value="Transferase(Phosphotransferase) domain 1"/>
    <property type="match status" value="1"/>
</dbReference>
<dbReference type="GO" id="GO:0009966">
    <property type="term" value="P:regulation of signal transduction"/>
    <property type="evidence" value="ECO:0007669"/>
    <property type="project" value="TreeGrafter"/>
</dbReference>
<dbReference type="GO" id="GO:0007186">
    <property type="term" value="P:G protein-coupled receptor signaling pathway"/>
    <property type="evidence" value="ECO:0007669"/>
    <property type="project" value="TreeGrafter"/>
</dbReference>
<evidence type="ECO:0000256" key="4">
    <source>
        <dbReference type="ARBA" id="ARBA00022777"/>
    </source>
</evidence>
<dbReference type="PROSITE" id="PS50011">
    <property type="entry name" value="PROTEIN_KINASE_DOM"/>
    <property type="match status" value="1"/>
</dbReference>
<keyword evidence="6" id="KW-0472">Membrane</keyword>
<dbReference type="VEuPathDB" id="FungiDB:SeMB42_g06729"/>
<keyword evidence="1" id="KW-0723">Serine/threonine-protein kinase</keyword>